<accession>A0ABT5FA62</accession>
<dbReference type="SUPFAM" id="SSF103647">
    <property type="entry name" value="TSP type-3 repeat"/>
    <property type="match status" value="1"/>
</dbReference>
<evidence type="ECO:0000313" key="2">
    <source>
        <dbReference type="EMBL" id="MDC2887949.1"/>
    </source>
</evidence>
<keyword evidence="3" id="KW-1185">Reference proteome</keyword>
<dbReference type="InterPro" id="IPR028974">
    <property type="entry name" value="TSP_type-3_rpt"/>
</dbReference>
<dbReference type="RefSeq" id="WP_272179702.1">
    <property type="nucleotide sequence ID" value="NZ_JAQOMS010000002.1"/>
</dbReference>
<proteinExistence type="predicted"/>
<dbReference type="PROSITE" id="PS51257">
    <property type="entry name" value="PROKAR_LIPOPROTEIN"/>
    <property type="match status" value="1"/>
</dbReference>
<name>A0ABT5FA62_9GAMM</name>
<sequence length="451" mass="49459">MMYKKLLTIIILGGLSLTGCGGGSDPDGKEDVAIIDTDNDGVADSSDAFPNDATETKDSDSDGVGDNADAFPNDATETTDTDNDGVGDNADAFPNDATETVDTDEDGYGDNIDFAPNDQNIWLESQLKYSGLCTPDSDKVNFDALMEEDCEYLSAFNLFSDMTNPTEGILGSNSLPYDLSMPLFTDYATKYRFVVMPDGTTANYNENEVFDLPVGSILVKTFSMPADTASRGFENETLIETRLLIHRDDGWDALPYVWNEDGTDAKLAKYGKQIANTKVKHDGEDYDFTYVVPARSDCKQCHQLTDLDSAGNIVDGTSRFAPIGPKARLLNYDFSYDDETKNQIAKWSAEGMLTGAPSDLSTIKSIPNFKDEDISSVLTLESSELMVFAKGYIDINCSHCHRPEGSASNTGFHIEYWRDFDSQQNKHGICKQPIAYGGEGLGYDIELRCRS</sequence>
<reference evidence="2 3" key="1">
    <citation type="submission" date="2023-01" db="EMBL/GenBank/DDBJ databases">
        <title>Psychrosphaera sp. nov., isolated from marine algae.</title>
        <authorList>
            <person name="Bayburt H."/>
            <person name="Choi B.J."/>
            <person name="Kim J.M."/>
            <person name="Choi D.G."/>
            <person name="Jeon C.O."/>
        </authorList>
    </citation>
    <scope>NUCLEOTIDE SEQUENCE [LARGE SCALE GENOMIC DNA]</scope>
    <source>
        <strain evidence="2 3">G1-22</strain>
    </source>
</reference>
<evidence type="ECO:0000313" key="3">
    <source>
        <dbReference type="Proteomes" id="UP001528411"/>
    </source>
</evidence>
<organism evidence="2 3">
    <name type="scientific">Psychrosphaera algicola</name>
    <dbReference type="NCBI Taxonomy" id="3023714"/>
    <lineage>
        <taxon>Bacteria</taxon>
        <taxon>Pseudomonadati</taxon>
        <taxon>Pseudomonadota</taxon>
        <taxon>Gammaproteobacteria</taxon>
        <taxon>Alteromonadales</taxon>
        <taxon>Pseudoalteromonadaceae</taxon>
        <taxon>Psychrosphaera</taxon>
    </lineage>
</organism>
<comment type="caution">
    <text evidence="2">The sequence shown here is derived from an EMBL/GenBank/DDBJ whole genome shotgun (WGS) entry which is preliminary data.</text>
</comment>
<evidence type="ECO:0008006" key="4">
    <source>
        <dbReference type="Google" id="ProtNLM"/>
    </source>
</evidence>
<evidence type="ECO:0000256" key="1">
    <source>
        <dbReference type="SAM" id="MobiDB-lite"/>
    </source>
</evidence>
<dbReference type="Proteomes" id="UP001528411">
    <property type="component" value="Unassembled WGS sequence"/>
</dbReference>
<dbReference type="EMBL" id="JAQOMS010000002">
    <property type="protein sequence ID" value="MDC2887949.1"/>
    <property type="molecule type" value="Genomic_DNA"/>
</dbReference>
<protein>
    <recommendedName>
        <fullName evidence="4">Thrombospondin type 3 repeat-containing protein</fullName>
    </recommendedName>
</protein>
<feature type="region of interest" description="Disordered" evidence="1">
    <location>
        <begin position="19"/>
        <end position="110"/>
    </location>
</feature>
<gene>
    <name evidence="2" type="ORF">PN838_02775</name>
</gene>
<feature type="compositionally biased region" description="Acidic residues" evidence="1">
    <location>
        <begin position="99"/>
        <end position="108"/>
    </location>
</feature>
<dbReference type="Gene3D" id="4.10.1080.10">
    <property type="entry name" value="TSP type-3 repeat"/>
    <property type="match status" value="1"/>
</dbReference>